<dbReference type="InterPro" id="IPR011006">
    <property type="entry name" value="CheY-like_superfamily"/>
</dbReference>
<comment type="caution">
    <text evidence="10">The sequence shown here is derived from an EMBL/GenBank/DDBJ whole genome shotgun (WGS) entry which is preliminary data.</text>
</comment>
<evidence type="ECO:0000259" key="7">
    <source>
        <dbReference type="PROSITE" id="PS50110"/>
    </source>
</evidence>
<dbReference type="GO" id="GO:0000156">
    <property type="term" value="F:phosphorelay response regulator activity"/>
    <property type="evidence" value="ECO:0007669"/>
    <property type="project" value="TreeGrafter"/>
</dbReference>
<keyword evidence="2" id="KW-0902">Two-component regulatory system</keyword>
<name>A0A8J7LYA1_9BACT</name>
<dbReference type="PANTHER" id="PTHR48111:SF4">
    <property type="entry name" value="DNA-BINDING DUAL TRANSCRIPTIONAL REGULATOR OMPR"/>
    <property type="match status" value="1"/>
</dbReference>
<dbReference type="PANTHER" id="PTHR48111">
    <property type="entry name" value="REGULATOR OF RPOS"/>
    <property type="match status" value="1"/>
</dbReference>
<dbReference type="SMART" id="SM00091">
    <property type="entry name" value="PAS"/>
    <property type="match status" value="1"/>
</dbReference>
<dbReference type="Pfam" id="PF00989">
    <property type="entry name" value="PAS"/>
    <property type="match status" value="1"/>
</dbReference>
<dbReference type="EMBL" id="JAEMHM010000006">
    <property type="protein sequence ID" value="MBJ6724666.1"/>
    <property type="molecule type" value="Genomic_DNA"/>
</dbReference>
<dbReference type="InterPro" id="IPR000700">
    <property type="entry name" value="PAS-assoc_C"/>
</dbReference>
<accession>A0A8J7LYA1</accession>
<dbReference type="PROSITE" id="PS50112">
    <property type="entry name" value="PAS"/>
    <property type="match status" value="1"/>
</dbReference>
<feature type="modified residue" description="4-aspartylphosphate" evidence="6">
    <location>
        <position position="52"/>
    </location>
</feature>
<dbReference type="PROSITE" id="PS50110">
    <property type="entry name" value="RESPONSE_REGULATORY"/>
    <property type="match status" value="1"/>
</dbReference>
<keyword evidence="5" id="KW-0804">Transcription</keyword>
<keyword evidence="4" id="KW-0238">DNA-binding</keyword>
<feature type="domain" description="PAC" evidence="9">
    <location>
        <begin position="214"/>
        <end position="266"/>
    </location>
</feature>
<sequence length="299" mass="33604">MKILIAEDNAGIRTVILNMLVTWGYEVVTAADGNEAWDKLQGEDAPMLVLLDWMMPGLDGLEICRRLREKKTPVPPYVLFLTCRDNTRDIVTALEAGANDYVTKPFQAEELRARLQVGLRVVELQSALNQRVEELQLERNRAKLCLDVAGVLLIALNEAGAITQVNRKGSEILGYPESEILGRNWFDDFLDQEYRAEARQILFQAFYGNQGRREQLVQKVVTKSGEIRILEIRSGAIQDHTGRVTGVLFSGADVTDRIQDEMALRESEKNYRGLFTQMVNQSGAISTYKTHLTSKKGGS</sequence>
<dbReference type="NCBIfam" id="TIGR00229">
    <property type="entry name" value="sensory_box"/>
    <property type="match status" value="1"/>
</dbReference>
<evidence type="ECO:0000256" key="3">
    <source>
        <dbReference type="ARBA" id="ARBA00023015"/>
    </source>
</evidence>
<dbReference type="Gene3D" id="3.30.450.20">
    <property type="entry name" value="PAS domain"/>
    <property type="match status" value="1"/>
</dbReference>
<dbReference type="CDD" id="cd17574">
    <property type="entry name" value="REC_OmpR"/>
    <property type="match status" value="1"/>
</dbReference>
<proteinExistence type="predicted"/>
<dbReference type="Gene3D" id="3.40.50.2300">
    <property type="match status" value="1"/>
</dbReference>
<dbReference type="AlphaFoldDB" id="A0A8J7LYA1"/>
<evidence type="ECO:0000313" key="11">
    <source>
        <dbReference type="Proteomes" id="UP000636888"/>
    </source>
</evidence>
<evidence type="ECO:0000313" key="10">
    <source>
        <dbReference type="EMBL" id="MBJ6724666.1"/>
    </source>
</evidence>
<reference evidence="10" key="1">
    <citation type="submission" date="2020-12" db="EMBL/GenBank/DDBJ databases">
        <title>Geomonas sp. Red875, isolated from river sediment.</title>
        <authorList>
            <person name="Xu Z."/>
            <person name="Zhang Z."/>
            <person name="Masuda Y."/>
            <person name="Itoh H."/>
            <person name="Senoo K."/>
        </authorList>
    </citation>
    <scope>NUCLEOTIDE SEQUENCE</scope>
    <source>
        <strain evidence="10">Red875</strain>
    </source>
</reference>
<protein>
    <submittedName>
        <fullName evidence="10">Response regulator</fullName>
    </submittedName>
</protein>
<dbReference type="GO" id="GO:0006355">
    <property type="term" value="P:regulation of DNA-templated transcription"/>
    <property type="evidence" value="ECO:0007669"/>
    <property type="project" value="InterPro"/>
</dbReference>
<dbReference type="CDD" id="cd00130">
    <property type="entry name" value="PAS"/>
    <property type="match status" value="1"/>
</dbReference>
<organism evidence="10 11">
    <name type="scientific">Geomesophilobacter sediminis</name>
    <dbReference type="NCBI Taxonomy" id="2798584"/>
    <lineage>
        <taxon>Bacteria</taxon>
        <taxon>Pseudomonadati</taxon>
        <taxon>Thermodesulfobacteriota</taxon>
        <taxon>Desulfuromonadia</taxon>
        <taxon>Geobacterales</taxon>
        <taxon>Geobacteraceae</taxon>
        <taxon>Geomesophilobacter</taxon>
    </lineage>
</organism>
<dbReference type="GO" id="GO:0000976">
    <property type="term" value="F:transcription cis-regulatory region binding"/>
    <property type="evidence" value="ECO:0007669"/>
    <property type="project" value="TreeGrafter"/>
</dbReference>
<dbReference type="InterPro" id="IPR013767">
    <property type="entry name" value="PAS_fold"/>
</dbReference>
<keyword evidence="3" id="KW-0805">Transcription regulation</keyword>
<dbReference type="Pfam" id="PF00072">
    <property type="entry name" value="Response_reg"/>
    <property type="match status" value="1"/>
</dbReference>
<evidence type="ECO:0000256" key="6">
    <source>
        <dbReference type="PROSITE-ProRule" id="PRU00169"/>
    </source>
</evidence>
<dbReference type="SMART" id="SM00448">
    <property type="entry name" value="REC"/>
    <property type="match status" value="1"/>
</dbReference>
<dbReference type="InterPro" id="IPR000014">
    <property type="entry name" value="PAS"/>
</dbReference>
<feature type="domain" description="Response regulatory" evidence="7">
    <location>
        <begin position="2"/>
        <end position="119"/>
    </location>
</feature>
<dbReference type="SUPFAM" id="SSF52172">
    <property type="entry name" value="CheY-like"/>
    <property type="match status" value="1"/>
</dbReference>
<dbReference type="InterPro" id="IPR039420">
    <property type="entry name" value="WalR-like"/>
</dbReference>
<dbReference type="Gene3D" id="6.10.250.690">
    <property type="match status" value="1"/>
</dbReference>
<dbReference type="PROSITE" id="PS50113">
    <property type="entry name" value="PAC"/>
    <property type="match status" value="1"/>
</dbReference>
<dbReference type="InterPro" id="IPR001789">
    <property type="entry name" value="Sig_transdc_resp-reg_receiver"/>
</dbReference>
<gene>
    <name evidence="10" type="ORF">JFN93_08105</name>
</gene>
<dbReference type="GO" id="GO:0005829">
    <property type="term" value="C:cytosol"/>
    <property type="evidence" value="ECO:0007669"/>
    <property type="project" value="TreeGrafter"/>
</dbReference>
<evidence type="ECO:0000256" key="4">
    <source>
        <dbReference type="ARBA" id="ARBA00023125"/>
    </source>
</evidence>
<dbReference type="SUPFAM" id="SSF55785">
    <property type="entry name" value="PYP-like sensor domain (PAS domain)"/>
    <property type="match status" value="1"/>
</dbReference>
<evidence type="ECO:0000259" key="8">
    <source>
        <dbReference type="PROSITE" id="PS50112"/>
    </source>
</evidence>
<dbReference type="InterPro" id="IPR035965">
    <property type="entry name" value="PAS-like_dom_sf"/>
</dbReference>
<evidence type="ECO:0000259" key="9">
    <source>
        <dbReference type="PROSITE" id="PS50113"/>
    </source>
</evidence>
<evidence type="ECO:0000256" key="1">
    <source>
        <dbReference type="ARBA" id="ARBA00022553"/>
    </source>
</evidence>
<dbReference type="Proteomes" id="UP000636888">
    <property type="component" value="Unassembled WGS sequence"/>
</dbReference>
<keyword evidence="11" id="KW-1185">Reference proteome</keyword>
<evidence type="ECO:0000256" key="2">
    <source>
        <dbReference type="ARBA" id="ARBA00023012"/>
    </source>
</evidence>
<dbReference type="GO" id="GO:0032993">
    <property type="term" value="C:protein-DNA complex"/>
    <property type="evidence" value="ECO:0007669"/>
    <property type="project" value="TreeGrafter"/>
</dbReference>
<dbReference type="RefSeq" id="WP_199383562.1">
    <property type="nucleotide sequence ID" value="NZ_JAEMHM010000006.1"/>
</dbReference>
<feature type="domain" description="PAS" evidence="8">
    <location>
        <begin position="138"/>
        <end position="209"/>
    </location>
</feature>
<keyword evidence="1 6" id="KW-0597">Phosphoprotein</keyword>
<evidence type="ECO:0000256" key="5">
    <source>
        <dbReference type="ARBA" id="ARBA00023163"/>
    </source>
</evidence>